<feature type="region of interest" description="Disordered" evidence="1">
    <location>
        <begin position="159"/>
        <end position="249"/>
    </location>
</feature>
<keyword evidence="2" id="KW-1133">Transmembrane helix</keyword>
<keyword evidence="2" id="KW-0812">Transmembrane</keyword>
<evidence type="ECO:0000259" key="3">
    <source>
        <dbReference type="PROSITE" id="PS51178"/>
    </source>
</evidence>
<dbReference type="PROSITE" id="PS51178">
    <property type="entry name" value="PASTA"/>
    <property type="match status" value="2"/>
</dbReference>
<sequence length="394" mass="40313">MTVRLVVRNSGMRPDTFRVEPVEQVDGRLDFDATVLNVPLAPDQTRVVAIRYTLPQDRTALGIDVASRFGVPGADAAGRVNDGRSERFGVALRVVSTTANQGAACAAFAVDVPARFRQERQDGRSSGLRARSTPMLVGGAVIALIVAVAAVVAVAANNEDGGGASNAAARPSTTVTVSETAPTAPTSTVTPTDDAGGDDDDSKSASGGGNGNGGNGGSGNGGNGGNGNGGKGNGGSGEITSPPTKTLVRVPSVTTISDRRAAETLEAAGFQVQFQYLPGTGGPRGLVQAQKPVPSTMAPQGSTVVLSLRDGKVKVPDVVGMTPTQARTKLEEFNLVGESAQSLTADRRVVSTDPPAGTLVDEGSTVILYSDYRVQELQARHRRGAFGGHCRVVP</sequence>
<dbReference type="Gene3D" id="3.30.10.20">
    <property type="match status" value="2"/>
</dbReference>
<dbReference type="RefSeq" id="WP_358356355.1">
    <property type="nucleotide sequence ID" value="NZ_JBEZFP010000056.1"/>
</dbReference>
<accession>A0ABV3DK14</accession>
<evidence type="ECO:0000313" key="5">
    <source>
        <dbReference type="Proteomes" id="UP001551482"/>
    </source>
</evidence>
<proteinExistence type="predicted"/>
<protein>
    <submittedName>
        <fullName evidence="4">PASTA domain-containing protein</fullName>
    </submittedName>
</protein>
<feature type="transmembrane region" description="Helical" evidence="2">
    <location>
        <begin position="134"/>
        <end position="156"/>
    </location>
</feature>
<feature type="compositionally biased region" description="Low complexity" evidence="1">
    <location>
        <begin position="171"/>
        <end position="194"/>
    </location>
</feature>
<feature type="domain" description="PASTA" evidence="3">
    <location>
        <begin position="244"/>
        <end position="310"/>
    </location>
</feature>
<comment type="caution">
    <text evidence="4">The sequence shown here is derived from an EMBL/GenBank/DDBJ whole genome shotgun (WGS) entry which is preliminary data.</text>
</comment>
<keyword evidence="5" id="KW-1185">Reference proteome</keyword>
<dbReference type="InterPro" id="IPR005543">
    <property type="entry name" value="PASTA_dom"/>
</dbReference>
<reference evidence="4 5" key="1">
    <citation type="submission" date="2024-06" db="EMBL/GenBank/DDBJ databases">
        <title>The Natural Products Discovery Center: Release of the First 8490 Sequenced Strains for Exploring Actinobacteria Biosynthetic Diversity.</title>
        <authorList>
            <person name="Kalkreuter E."/>
            <person name="Kautsar S.A."/>
            <person name="Yang D."/>
            <person name="Bader C.D."/>
            <person name="Teijaro C.N."/>
            <person name="Fluegel L."/>
            <person name="Davis C.M."/>
            <person name="Simpson J.R."/>
            <person name="Lauterbach L."/>
            <person name="Steele A.D."/>
            <person name="Gui C."/>
            <person name="Meng S."/>
            <person name="Li G."/>
            <person name="Viehrig K."/>
            <person name="Ye F."/>
            <person name="Su P."/>
            <person name="Kiefer A.F."/>
            <person name="Nichols A."/>
            <person name="Cepeda A.J."/>
            <person name="Yan W."/>
            <person name="Fan B."/>
            <person name="Jiang Y."/>
            <person name="Adhikari A."/>
            <person name="Zheng C.-J."/>
            <person name="Schuster L."/>
            <person name="Cowan T.M."/>
            <person name="Smanski M.J."/>
            <person name="Chevrette M.G."/>
            <person name="De Carvalho L.P.S."/>
            <person name="Shen B."/>
        </authorList>
    </citation>
    <scope>NUCLEOTIDE SEQUENCE [LARGE SCALE GENOMIC DNA]</scope>
    <source>
        <strain evidence="4 5">NPDC048946</strain>
    </source>
</reference>
<organism evidence="4 5">
    <name type="scientific">Streptodolium elevatio</name>
    <dbReference type="NCBI Taxonomy" id="3157996"/>
    <lineage>
        <taxon>Bacteria</taxon>
        <taxon>Bacillati</taxon>
        <taxon>Actinomycetota</taxon>
        <taxon>Actinomycetes</taxon>
        <taxon>Kitasatosporales</taxon>
        <taxon>Streptomycetaceae</taxon>
        <taxon>Streptodolium</taxon>
    </lineage>
</organism>
<feature type="domain" description="PASTA" evidence="3">
    <location>
        <begin position="311"/>
        <end position="371"/>
    </location>
</feature>
<gene>
    <name evidence="4" type="ORF">AB0C36_21605</name>
</gene>
<evidence type="ECO:0000256" key="2">
    <source>
        <dbReference type="SAM" id="Phobius"/>
    </source>
</evidence>
<dbReference type="SMART" id="SM00740">
    <property type="entry name" value="PASTA"/>
    <property type="match status" value="2"/>
</dbReference>
<keyword evidence="2" id="KW-0472">Membrane</keyword>
<name>A0ABV3DK14_9ACTN</name>
<evidence type="ECO:0000256" key="1">
    <source>
        <dbReference type="SAM" id="MobiDB-lite"/>
    </source>
</evidence>
<feature type="compositionally biased region" description="Gly residues" evidence="1">
    <location>
        <begin position="206"/>
        <end position="237"/>
    </location>
</feature>
<dbReference type="Pfam" id="PF03793">
    <property type="entry name" value="PASTA"/>
    <property type="match status" value="2"/>
</dbReference>
<dbReference type="CDD" id="cd06577">
    <property type="entry name" value="PASTA_pknB"/>
    <property type="match status" value="2"/>
</dbReference>
<evidence type="ECO:0000313" key="4">
    <source>
        <dbReference type="EMBL" id="MEU8136097.1"/>
    </source>
</evidence>
<dbReference type="Proteomes" id="UP001551482">
    <property type="component" value="Unassembled WGS sequence"/>
</dbReference>
<dbReference type="EMBL" id="JBEZFP010000056">
    <property type="protein sequence ID" value="MEU8136097.1"/>
    <property type="molecule type" value="Genomic_DNA"/>
</dbReference>